<gene>
    <name evidence="2" type="ORF">HUO12_00590</name>
</gene>
<dbReference type="EMBL" id="JABWTA010000001">
    <property type="protein sequence ID" value="NVE93388.1"/>
    <property type="molecule type" value="Genomic_DNA"/>
</dbReference>
<keyword evidence="3" id="KW-1185">Reference proteome</keyword>
<feature type="coiled-coil region" evidence="1">
    <location>
        <begin position="47"/>
        <end position="104"/>
    </location>
</feature>
<dbReference type="AlphaFoldDB" id="A0A850HAA8"/>
<organism evidence="2 3">
    <name type="scientific">Altererythrobacter lutimaris</name>
    <dbReference type="NCBI Taxonomy" id="2743979"/>
    <lineage>
        <taxon>Bacteria</taxon>
        <taxon>Pseudomonadati</taxon>
        <taxon>Pseudomonadota</taxon>
        <taxon>Alphaproteobacteria</taxon>
        <taxon>Sphingomonadales</taxon>
        <taxon>Erythrobacteraceae</taxon>
        <taxon>Altererythrobacter</taxon>
    </lineage>
</organism>
<evidence type="ECO:0000313" key="3">
    <source>
        <dbReference type="Proteomes" id="UP000546031"/>
    </source>
</evidence>
<evidence type="ECO:0000313" key="2">
    <source>
        <dbReference type="EMBL" id="NVE93388.1"/>
    </source>
</evidence>
<keyword evidence="1" id="KW-0175">Coiled coil</keyword>
<proteinExistence type="predicted"/>
<dbReference type="Proteomes" id="UP000546031">
    <property type="component" value="Unassembled WGS sequence"/>
</dbReference>
<name>A0A850HAA8_9SPHN</name>
<protein>
    <submittedName>
        <fullName evidence="2">Uncharacterized protein</fullName>
    </submittedName>
</protein>
<comment type="caution">
    <text evidence="2">The sequence shown here is derived from an EMBL/GenBank/DDBJ whole genome shotgun (WGS) entry which is preliminary data.</text>
</comment>
<sequence length="166" mass="18862">MAELGLSDSSKAEIERRWPAIPLWRVERIAEVYKEDLKEEVPEWRDITATRASLTKLQSDVEQLMRQLKRPSPAVGAILGPFAISKALSDLDALNALLENSEIRAPKGTAQKWWRRYMVEATRSLVEEALGHELKSASIALVQIIINHVEDPDFTLEQAQELVKQY</sequence>
<accession>A0A850HAA8</accession>
<evidence type="ECO:0000256" key="1">
    <source>
        <dbReference type="SAM" id="Coils"/>
    </source>
</evidence>
<reference evidence="2 3" key="1">
    <citation type="submission" date="2020-06" db="EMBL/GenBank/DDBJ databases">
        <title>Altererythrobacter lutimaris sp. nov., a marine bacterium isolated from a tidal flat.</title>
        <authorList>
            <person name="Kim D."/>
            <person name="Yoo Y."/>
            <person name="Kim J.-J."/>
        </authorList>
    </citation>
    <scope>NUCLEOTIDE SEQUENCE [LARGE SCALE GENOMIC DNA]</scope>
    <source>
        <strain evidence="2 3">JGD-16</strain>
    </source>
</reference>
<dbReference type="RefSeq" id="WP_176271759.1">
    <property type="nucleotide sequence ID" value="NZ_JABWTA010000001.1"/>
</dbReference>